<dbReference type="Ensembl" id="ENSORLT00000037097.1">
    <property type="protein sequence ID" value="ENSORLP00000028385.1"/>
    <property type="gene ID" value="ENSORLG00000023312.1"/>
</dbReference>
<dbReference type="Pfam" id="PF00089">
    <property type="entry name" value="Trypsin"/>
    <property type="match status" value="1"/>
</dbReference>
<dbReference type="InterPro" id="IPR043504">
    <property type="entry name" value="Peptidase_S1_PA_chymotrypsin"/>
</dbReference>
<dbReference type="Gene3D" id="2.40.10.10">
    <property type="entry name" value="Trypsin-like serine proteases"/>
    <property type="match status" value="1"/>
</dbReference>
<sequence length="282" mass="30441">DFFLVVCDPCGSRPAVESRIVGGVDAHLGEIPWQVSLRFHGLHTCGASILSDRWLVSAAHCFESVEEYGFFWEYNSGGFCFSCSRENDPKDWTALVGASQRKGDEVGSKIVNIKSIVVDPAYDPETSNNDVSVLELESPLSFSPHIQPICIPNCVVSGWGALNEFSFSLPSTLQKAVVKIIDTKECNKSSAYNGAVSDLMMCAGFLQGKVDSCQVGGDSGGPLVCEGAPGKFFLAGVVSWGVGCAQINRPGVYSRITKLRNWILRHTDPSMVSNGQVIFGFL</sequence>
<keyword evidence="9" id="KW-1185">Reference proteome</keyword>
<accession>A0A3B3HA46</accession>
<dbReference type="PROSITE" id="PS00135">
    <property type="entry name" value="TRYPSIN_SER"/>
    <property type="match status" value="1"/>
</dbReference>
<keyword evidence="2 6" id="KW-0378">Hydrolase</keyword>
<keyword evidence="3 6" id="KW-0720">Serine protease</keyword>
<dbReference type="PRINTS" id="PR00722">
    <property type="entry name" value="CHYMOTRYPSIN"/>
</dbReference>
<dbReference type="InterPro" id="IPR018114">
    <property type="entry name" value="TRYPSIN_HIS"/>
</dbReference>
<proteinExistence type="inferred from homology"/>
<evidence type="ECO:0000256" key="2">
    <source>
        <dbReference type="ARBA" id="ARBA00022801"/>
    </source>
</evidence>
<dbReference type="GeneTree" id="ENSGT00940000159993"/>
<dbReference type="InParanoid" id="A0A3B3HA46"/>
<dbReference type="GO" id="GO:0008236">
    <property type="term" value="F:serine-type peptidase activity"/>
    <property type="evidence" value="ECO:0000318"/>
    <property type="project" value="GO_Central"/>
</dbReference>
<protein>
    <recommendedName>
        <fullName evidence="7">Peptidase S1 domain-containing protein</fullName>
    </recommendedName>
</protein>
<dbReference type="GO" id="GO:0004252">
    <property type="term" value="F:serine-type endopeptidase activity"/>
    <property type="evidence" value="ECO:0007669"/>
    <property type="project" value="InterPro"/>
</dbReference>
<dbReference type="GO" id="GO:0005886">
    <property type="term" value="C:plasma membrane"/>
    <property type="evidence" value="ECO:0000318"/>
    <property type="project" value="GO_Central"/>
</dbReference>
<evidence type="ECO:0000256" key="4">
    <source>
        <dbReference type="ARBA" id="ARBA00023157"/>
    </source>
</evidence>
<dbReference type="Proteomes" id="UP000001038">
    <property type="component" value="Chromosome 4"/>
</dbReference>
<dbReference type="InterPro" id="IPR033116">
    <property type="entry name" value="TRYPSIN_SER"/>
</dbReference>
<dbReference type="FunFam" id="2.40.10.10:FF:000002">
    <property type="entry name" value="Transmembrane protease serine"/>
    <property type="match status" value="1"/>
</dbReference>
<dbReference type="Bgee" id="ENSORLG00000023312">
    <property type="expression patterns" value="Expressed in testis and 7 other cell types or tissues"/>
</dbReference>
<reference evidence="8" key="3">
    <citation type="submission" date="2025-09" db="UniProtKB">
        <authorList>
            <consortium name="Ensembl"/>
        </authorList>
    </citation>
    <scope>IDENTIFICATION</scope>
    <source>
        <strain evidence="8">Hd-rR</strain>
    </source>
</reference>
<dbReference type="CDD" id="cd00190">
    <property type="entry name" value="Tryp_SPc"/>
    <property type="match status" value="1"/>
</dbReference>
<dbReference type="PANTHER" id="PTHR24252:SF26">
    <property type="entry name" value="TRANSMEMBRANE SERINE PROTEASE 9"/>
    <property type="match status" value="1"/>
</dbReference>
<keyword evidence="1 6" id="KW-0645">Protease</keyword>
<evidence type="ECO:0000256" key="6">
    <source>
        <dbReference type="RuleBase" id="RU363034"/>
    </source>
</evidence>
<evidence type="ECO:0000256" key="5">
    <source>
        <dbReference type="ARBA" id="ARBA00024195"/>
    </source>
</evidence>
<evidence type="ECO:0000256" key="3">
    <source>
        <dbReference type="ARBA" id="ARBA00022825"/>
    </source>
</evidence>
<evidence type="ECO:0000313" key="9">
    <source>
        <dbReference type="Proteomes" id="UP000001038"/>
    </source>
</evidence>
<comment type="similarity">
    <text evidence="5">Belongs to the peptidase S1 family. CLIP subfamily.</text>
</comment>
<reference evidence="8" key="2">
    <citation type="submission" date="2025-08" db="UniProtKB">
        <authorList>
            <consortium name="Ensembl"/>
        </authorList>
    </citation>
    <scope>IDENTIFICATION</scope>
    <source>
        <strain evidence="8">Hd-rR</strain>
    </source>
</reference>
<dbReference type="InterPro" id="IPR009003">
    <property type="entry name" value="Peptidase_S1_PA"/>
</dbReference>
<dbReference type="AlphaFoldDB" id="A0A3B3HA46"/>
<dbReference type="PROSITE" id="PS50240">
    <property type="entry name" value="TRYPSIN_DOM"/>
    <property type="match status" value="1"/>
</dbReference>
<evidence type="ECO:0000256" key="1">
    <source>
        <dbReference type="ARBA" id="ARBA00022670"/>
    </source>
</evidence>
<dbReference type="GO" id="GO:0031639">
    <property type="term" value="P:plasminogen activation"/>
    <property type="evidence" value="ECO:0000318"/>
    <property type="project" value="GO_Central"/>
</dbReference>
<dbReference type="STRING" id="8090.ENSORLP00000028385"/>
<dbReference type="SUPFAM" id="SSF50494">
    <property type="entry name" value="Trypsin-like serine proteases"/>
    <property type="match status" value="1"/>
</dbReference>
<evidence type="ECO:0000313" key="8">
    <source>
        <dbReference type="Ensembl" id="ENSORLP00000028385.1"/>
    </source>
</evidence>
<dbReference type="InterPro" id="IPR001254">
    <property type="entry name" value="Trypsin_dom"/>
</dbReference>
<evidence type="ECO:0000259" key="7">
    <source>
        <dbReference type="PROSITE" id="PS50240"/>
    </source>
</evidence>
<dbReference type="InterPro" id="IPR001314">
    <property type="entry name" value="Peptidase_S1A"/>
</dbReference>
<dbReference type="PROSITE" id="PS00134">
    <property type="entry name" value="TRYPSIN_HIS"/>
    <property type="match status" value="1"/>
</dbReference>
<dbReference type="PANTHER" id="PTHR24252">
    <property type="entry name" value="ACROSIN-RELATED"/>
    <property type="match status" value="1"/>
</dbReference>
<name>A0A3B3HA46_ORYLA</name>
<keyword evidence="4" id="KW-1015">Disulfide bond</keyword>
<dbReference type="SMART" id="SM00020">
    <property type="entry name" value="Tryp_SPc"/>
    <property type="match status" value="1"/>
</dbReference>
<reference evidence="8 9" key="1">
    <citation type="journal article" date="2007" name="Nature">
        <title>The medaka draft genome and insights into vertebrate genome evolution.</title>
        <authorList>
            <person name="Kasahara M."/>
            <person name="Naruse K."/>
            <person name="Sasaki S."/>
            <person name="Nakatani Y."/>
            <person name="Qu W."/>
            <person name="Ahsan B."/>
            <person name="Yamada T."/>
            <person name="Nagayasu Y."/>
            <person name="Doi K."/>
            <person name="Kasai Y."/>
            <person name="Jindo T."/>
            <person name="Kobayashi D."/>
            <person name="Shimada A."/>
            <person name="Toyoda A."/>
            <person name="Kuroki Y."/>
            <person name="Fujiyama A."/>
            <person name="Sasaki T."/>
            <person name="Shimizu A."/>
            <person name="Asakawa S."/>
            <person name="Shimizu N."/>
            <person name="Hashimoto S."/>
            <person name="Yang J."/>
            <person name="Lee Y."/>
            <person name="Matsushima K."/>
            <person name="Sugano S."/>
            <person name="Sakaizumi M."/>
            <person name="Narita T."/>
            <person name="Ohishi K."/>
            <person name="Haga S."/>
            <person name="Ohta F."/>
            <person name="Nomoto H."/>
            <person name="Nogata K."/>
            <person name="Morishita T."/>
            <person name="Endo T."/>
            <person name="Shin-I T."/>
            <person name="Takeda H."/>
            <person name="Morishita S."/>
            <person name="Kohara Y."/>
        </authorList>
    </citation>
    <scope>NUCLEOTIDE SEQUENCE [LARGE SCALE GENOMIC DNA]</scope>
    <source>
        <strain evidence="8 9">Hd-rR</strain>
    </source>
</reference>
<feature type="domain" description="Peptidase S1" evidence="7">
    <location>
        <begin position="20"/>
        <end position="268"/>
    </location>
</feature>
<organism evidence="8 9">
    <name type="scientific">Oryzias latipes</name>
    <name type="common">Japanese rice fish</name>
    <name type="synonym">Japanese killifish</name>
    <dbReference type="NCBI Taxonomy" id="8090"/>
    <lineage>
        <taxon>Eukaryota</taxon>
        <taxon>Metazoa</taxon>
        <taxon>Chordata</taxon>
        <taxon>Craniata</taxon>
        <taxon>Vertebrata</taxon>
        <taxon>Euteleostomi</taxon>
        <taxon>Actinopterygii</taxon>
        <taxon>Neopterygii</taxon>
        <taxon>Teleostei</taxon>
        <taxon>Neoteleostei</taxon>
        <taxon>Acanthomorphata</taxon>
        <taxon>Ovalentaria</taxon>
        <taxon>Atherinomorphae</taxon>
        <taxon>Beloniformes</taxon>
        <taxon>Adrianichthyidae</taxon>
        <taxon>Oryziinae</taxon>
        <taxon>Oryzias</taxon>
    </lineage>
</organism>